<proteinExistence type="predicted"/>
<dbReference type="PROSITE" id="PS51819">
    <property type="entry name" value="VOC"/>
    <property type="match status" value="1"/>
</dbReference>
<dbReference type="PANTHER" id="PTHR39434:SF1">
    <property type="entry name" value="VOC DOMAIN-CONTAINING PROTEIN"/>
    <property type="match status" value="1"/>
</dbReference>
<dbReference type="InterPro" id="IPR029068">
    <property type="entry name" value="Glyas_Bleomycin-R_OHBP_Dase"/>
</dbReference>
<keyword evidence="3" id="KW-1185">Reference proteome</keyword>
<dbReference type="Proteomes" id="UP001235303">
    <property type="component" value="Unassembled WGS sequence"/>
</dbReference>
<dbReference type="Pfam" id="PF00903">
    <property type="entry name" value="Glyoxalase"/>
    <property type="match status" value="1"/>
</dbReference>
<evidence type="ECO:0000313" key="2">
    <source>
        <dbReference type="EMBL" id="MDJ1169987.1"/>
    </source>
</evidence>
<comment type="caution">
    <text evidence="2">The sequence shown here is derived from an EMBL/GenBank/DDBJ whole genome shotgun (WGS) entry which is preliminary data.</text>
</comment>
<sequence>MDSVLFHLAFPVQNLEETKAFYVEGLGCQMGRESRHALILSLYGHQLVAHVTDEPLTPQTGIYPRHFGLVFPQKSDWDELLQRSQDRNLRFFQQPKQRFPGQLTEHFTFFLADPFQNYLEFKHYCHPEAIFGAREMTAVGDRT</sequence>
<protein>
    <submittedName>
        <fullName evidence="2">VOC family protein</fullName>
    </submittedName>
</protein>
<organism evidence="2 3">
    <name type="scientific">Roseofilum acuticapitatum BLCC-M154</name>
    <dbReference type="NCBI Taxonomy" id="3022444"/>
    <lineage>
        <taxon>Bacteria</taxon>
        <taxon>Bacillati</taxon>
        <taxon>Cyanobacteriota</taxon>
        <taxon>Cyanophyceae</taxon>
        <taxon>Desertifilales</taxon>
        <taxon>Desertifilaceae</taxon>
        <taxon>Roseofilum</taxon>
        <taxon>Roseofilum acuticapitatum</taxon>
    </lineage>
</organism>
<dbReference type="Gene3D" id="3.10.180.10">
    <property type="entry name" value="2,3-Dihydroxybiphenyl 1,2-Dioxygenase, domain 1"/>
    <property type="match status" value="1"/>
</dbReference>
<dbReference type="PANTHER" id="PTHR39434">
    <property type="match status" value="1"/>
</dbReference>
<gene>
    <name evidence="2" type="ORF">PMG71_11165</name>
</gene>
<feature type="domain" description="VOC" evidence="1">
    <location>
        <begin position="4"/>
        <end position="124"/>
    </location>
</feature>
<reference evidence="2 3" key="1">
    <citation type="submission" date="2023-01" db="EMBL/GenBank/DDBJ databases">
        <title>Novel diversity within Roseofilum (Cyanobacteria; Desertifilaceae) from marine benthic mats with descriptions of four novel species.</title>
        <authorList>
            <person name="Wang Y."/>
            <person name="Berthold D.E."/>
            <person name="Hu J."/>
            <person name="Lefler F.W."/>
            <person name="Laughinghouse H.D. IV."/>
        </authorList>
    </citation>
    <scope>NUCLEOTIDE SEQUENCE [LARGE SCALE GENOMIC DNA]</scope>
    <source>
        <strain evidence="2 3">BLCC-M154</strain>
    </source>
</reference>
<dbReference type="InterPro" id="IPR037523">
    <property type="entry name" value="VOC_core"/>
</dbReference>
<dbReference type="SUPFAM" id="SSF54593">
    <property type="entry name" value="Glyoxalase/Bleomycin resistance protein/Dihydroxybiphenyl dioxygenase"/>
    <property type="match status" value="1"/>
</dbReference>
<evidence type="ECO:0000259" key="1">
    <source>
        <dbReference type="PROSITE" id="PS51819"/>
    </source>
</evidence>
<dbReference type="EMBL" id="JAQOSP010000076">
    <property type="protein sequence ID" value="MDJ1169987.1"/>
    <property type="molecule type" value="Genomic_DNA"/>
</dbReference>
<name>A0ABT7ATS0_9CYAN</name>
<accession>A0ABT7ATS0</accession>
<dbReference type="InterPro" id="IPR004360">
    <property type="entry name" value="Glyas_Fos-R_dOase_dom"/>
</dbReference>
<evidence type="ECO:0000313" key="3">
    <source>
        <dbReference type="Proteomes" id="UP001235303"/>
    </source>
</evidence>
<dbReference type="RefSeq" id="WP_283753744.1">
    <property type="nucleotide sequence ID" value="NZ_JAQOSP010000076.1"/>
</dbReference>